<dbReference type="Pfam" id="PF05685">
    <property type="entry name" value="Uma2"/>
    <property type="match status" value="1"/>
</dbReference>
<keyword evidence="3" id="KW-1185">Reference proteome</keyword>
<dbReference type="Gene3D" id="3.90.1570.10">
    <property type="entry name" value="tt1808, chain A"/>
    <property type="match status" value="1"/>
</dbReference>
<dbReference type="EMBL" id="CP036432">
    <property type="protein sequence ID" value="QDV83029.1"/>
    <property type="molecule type" value="Genomic_DNA"/>
</dbReference>
<evidence type="ECO:0000259" key="1">
    <source>
        <dbReference type="Pfam" id="PF05685"/>
    </source>
</evidence>
<gene>
    <name evidence="2" type="ORF">TBK1r_19620</name>
</gene>
<proteinExistence type="predicted"/>
<sequence length="149" mass="16422">MAVGTRRCACFLADPLMSSADRYSPHYTIDDYRLWESDWELWQGTAVAMTPSPFGRHGGMLMRLGTALTNAIDHAKCSAAVLAEIDWIISADTVVRPDISVVCGAPPDGHIESAPAIVVEVLSGSTRQRDLCQKRALYQECRVPYHLDD</sequence>
<reference evidence="2 3" key="1">
    <citation type="submission" date="2019-02" db="EMBL/GenBank/DDBJ databases">
        <title>Deep-cultivation of Planctomycetes and their phenomic and genomic characterization uncovers novel biology.</title>
        <authorList>
            <person name="Wiegand S."/>
            <person name="Jogler M."/>
            <person name="Boedeker C."/>
            <person name="Pinto D."/>
            <person name="Vollmers J."/>
            <person name="Rivas-Marin E."/>
            <person name="Kohn T."/>
            <person name="Peeters S.H."/>
            <person name="Heuer A."/>
            <person name="Rast P."/>
            <person name="Oberbeckmann S."/>
            <person name="Bunk B."/>
            <person name="Jeske O."/>
            <person name="Meyerdierks A."/>
            <person name="Storesund J.E."/>
            <person name="Kallscheuer N."/>
            <person name="Luecker S."/>
            <person name="Lage O.M."/>
            <person name="Pohl T."/>
            <person name="Merkel B.J."/>
            <person name="Hornburger P."/>
            <person name="Mueller R.-W."/>
            <person name="Bruemmer F."/>
            <person name="Labrenz M."/>
            <person name="Spormann A.M."/>
            <person name="Op den Camp H."/>
            <person name="Overmann J."/>
            <person name="Amann R."/>
            <person name="Jetten M.S.M."/>
            <person name="Mascher T."/>
            <person name="Medema M.H."/>
            <person name="Devos D.P."/>
            <person name="Kaster A.-K."/>
            <person name="Ovreas L."/>
            <person name="Rohde M."/>
            <person name="Galperin M.Y."/>
            <person name="Jogler C."/>
        </authorList>
    </citation>
    <scope>NUCLEOTIDE SEQUENCE [LARGE SCALE GENOMIC DNA]</scope>
    <source>
        <strain evidence="2 3">TBK1r</strain>
    </source>
</reference>
<name>A0ABX5XM92_9BACT</name>
<evidence type="ECO:0000313" key="3">
    <source>
        <dbReference type="Proteomes" id="UP000318081"/>
    </source>
</evidence>
<organism evidence="2 3">
    <name type="scientific">Stieleria magnilauensis</name>
    <dbReference type="NCBI Taxonomy" id="2527963"/>
    <lineage>
        <taxon>Bacteria</taxon>
        <taxon>Pseudomonadati</taxon>
        <taxon>Planctomycetota</taxon>
        <taxon>Planctomycetia</taxon>
        <taxon>Pirellulales</taxon>
        <taxon>Pirellulaceae</taxon>
        <taxon>Stieleria</taxon>
    </lineage>
</organism>
<dbReference type="InterPro" id="IPR008538">
    <property type="entry name" value="Uma2"/>
</dbReference>
<accession>A0ABX5XM92</accession>
<dbReference type="SUPFAM" id="SSF52980">
    <property type="entry name" value="Restriction endonuclease-like"/>
    <property type="match status" value="1"/>
</dbReference>
<dbReference type="InterPro" id="IPR011335">
    <property type="entry name" value="Restrct_endonuc-II-like"/>
</dbReference>
<dbReference type="CDD" id="cd06260">
    <property type="entry name" value="DUF820-like"/>
    <property type="match status" value="1"/>
</dbReference>
<dbReference type="PANTHER" id="PTHR36558:SF1">
    <property type="entry name" value="RESTRICTION ENDONUCLEASE DOMAIN-CONTAINING PROTEIN-RELATED"/>
    <property type="match status" value="1"/>
</dbReference>
<protein>
    <recommendedName>
        <fullName evidence="1">Putative restriction endonuclease domain-containing protein</fullName>
    </recommendedName>
</protein>
<dbReference type="Proteomes" id="UP000318081">
    <property type="component" value="Chromosome"/>
</dbReference>
<evidence type="ECO:0000313" key="2">
    <source>
        <dbReference type="EMBL" id="QDV83029.1"/>
    </source>
</evidence>
<dbReference type="InterPro" id="IPR012296">
    <property type="entry name" value="Nuclease_put_TT1808"/>
</dbReference>
<dbReference type="PANTHER" id="PTHR36558">
    <property type="entry name" value="GLR1098 PROTEIN"/>
    <property type="match status" value="1"/>
</dbReference>
<feature type="domain" description="Putative restriction endonuclease" evidence="1">
    <location>
        <begin position="30"/>
        <end position="145"/>
    </location>
</feature>